<dbReference type="Gene3D" id="1.10.287.1080">
    <property type="entry name" value="MazG-like"/>
    <property type="match status" value="1"/>
</dbReference>
<proteinExistence type="predicted"/>
<dbReference type="SUPFAM" id="SSF101386">
    <property type="entry name" value="all-alpha NTP pyrophosphatases"/>
    <property type="match status" value="1"/>
</dbReference>
<gene>
    <name evidence="1" type="ORF">UFOVP724_92</name>
</gene>
<accession>A0A6J5NN52</accession>
<organism evidence="1">
    <name type="scientific">uncultured Caudovirales phage</name>
    <dbReference type="NCBI Taxonomy" id="2100421"/>
    <lineage>
        <taxon>Viruses</taxon>
        <taxon>Duplodnaviria</taxon>
        <taxon>Heunggongvirae</taxon>
        <taxon>Uroviricota</taxon>
        <taxon>Caudoviricetes</taxon>
        <taxon>Peduoviridae</taxon>
        <taxon>Maltschvirus</taxon>
        <taxon>Maltschvirus maltsch</taxon>
    </lineage>
</organism>
<dbReference type="EMBL" id="LR796696">
    <property type="protein sequence ID" value="CAB4160152.1"/>
    <property type="molecule type" value="Genomic_DNA"/>
</dbReference>
<protein>
    <submittedName>
        <fullName evidence="1">NTP-PPase_u5 domain containing protein</fullName>
    </submittedName>
</protein>
<dbReference type="CDD" id="cd11542">
    <property type="entry name" value="NTP-PPase_u5"/>
    <property type="match status" value="1"/>
</dbReference>
<sequence length="108" mass="12245">MKINELVETAYSNAKEKGWHDKPRTVGELICLMHSELSEAFEEHRAGHAPDEIYVKDGKPEGIPIEIADTVIRIADFCGLHGINLQEAIDIKLEYNKTRSYRHGNKTV</sequence>
<evidence type="ECO:0000313" key="1">
    <source>
        <dbReference type="EMBL" id="CAB4160152.1"/>
    </source>
</evidence>
<reference evidence="1" key="1">
    <citation type="submission" date="2020-04" db="EMBL/GenBank/DDBJ databases">
        <authorList>
            <person name="Chiriac C."/>
            <person name="Salcher M."/>
            <person name="Ghai R."/>
            <person name="Kavagutti S V."/>
        </authorList>
    </citation>
    <scope>NUCLEOTIDE SEQUENCE</scope>
</reference>
<name>A0A6J5NN52_9CAUD</name>